<organism evidence="2 3">
    <name type="scientific">Rotaria magnacalcarata</name>
    <dbReference type="NCBI Taxonomy" id="392030"/>
    <lineage>
        <taxon>Eukaryota</taxon>
        <taxon>Metazoa</taxon>
        <taxon>Spiralia</taxon>
        <taxon>Gnathifera</taxon>
        <taxon>Rotifera</taxon>
        <taxon>Eurotatoria</taxon>
        <taxon>Bdelloidea</taxon>
        <taxon>Philodinida</taxon>
        <taxon>Philodinidae</taxon>
        <taxon>Rotaria</taxon>
    </lineage>
</organism>
<reference evidence="2" key="1">
    <citation type="submission" date="2021-02" db="EMBL/GenBank/DDBJ databases">
        <authorList>
            <person name="Nowell W R."/>
        </authorList>
    </citation>
    <scope>NUCLEOTIDE SEQUENCE</scope>
</reference>
<evidence type="ECO:0000313" key="3">
    <source>
        <dbReference type="Proteomes" id="UP000681967"/>
    </source>
</evidence>
<protein>
    <submittedName>
        <fullName evidence="2">Uncharacterized protein</fullName>
    </submittedName>
</protein>
<name>A0A8S3EFH7_9BILA</name>
<feature type="compositionally biased region" description="Low complexity" evidence="1">
    <location>
        <begin position="46"/>
        <end position="66"/>
    </location>
</feature>
<dbReference type="AlphaFoldDB" id="A0A8S3EFH7"/>
<gene>
    <name evidence="2" type="ORF">BYL167_LOCUS58251</name>
</gene>
<feature type="region of interest" description="Disordered" evidence="1">
    <location>
        <begin position="41"/>
        <end position="72"/>
    </location>
</feature>
<accession>A0A8S3EFH7</accession>
<evidence type="ECO:0000313" key="2">
    <source>
        <dbReference type="EMBL" id="CAF5052520.1"/>
    </source>
</evidence>
<comment type="caution">
    <text evidence="2">The sequence shown here is derived from an EMBL/GenBank/DDBJ whole genome shotgun (WGS) entry which is preliminary data.</text>
</comment>
<dbReference type="Proteomes" id="UP000681967">
    <property type="component" value="Unassembled WGS sequence"/>
</dbReference>
<dbReference type="EMBL" id="CAJOBH010226395">
    <property type="protein sequence ID" value="CAF5052520.1"/>
    <property type="molecule type" value="Genomic_DNA"/>
</dbReference>
<sequence length="72" mass="8029">MYEANLPYSSMLLRHTSDVNIPVDRNFPPVKDVAKQSEFQLFPSTGSNQGNNAPNQQQQSAVNQSPTVDYLC</sequence>
<proteinExistence type="predicted"/>
<evidence type="ECO:0000256" key="1">
    <source>
        <dbReference type="SAM" id="MobiDB-lite"/>
    </source>
</evidence>